<protein>
    <recommendedName>
        <fullName evidence="4">Lipoprotein</fullName>
    </recommendedName>
</protein>
<accession>A0A2S5A1U2</accession>
<gene>
    <name evidence="2" type="ORF">C3K47_09250</name>
</gene>
<dbReference type="AlphaFoldDB" id="A0A2S5A1U2"/>
<feature type="chain" id="PRO_5015645417" description="Lipoprotein" evidence="1">
    <location>
        <begin position="20"/>
        <end position="206"/>
    </location>
</feature>
<dbReference type="EMBL" id="PQVF01000006">
    <property type="protein sequence ID" value="POY36551.1"/>
    <property type="molecule type" value="Genomic_DNA"/>
</dbReference>
<evidence type="ECO:0008006" key="4">
    <source>
        <dbReference type="Google" id="ProtNLM"/>
    </source>
</evidence>
<name>A0A2S5A1U2_9SPHI</name>
<comment type="caution">
    <text evidence="2">The sequence shown here is derived from an EMBL/GenBank/DDBJ whole genome shotgun (WGS) entry which is preliminary data.</text>
</comment>
<evidence type="ECO:0000313" key="2">
    <source>
        <dbReference type="EMBL" id="POY36551.1"/>
    </source>
</evidence>
<reference evidence="2 3" key="1">
    <citation type="submission" date="2018-01" db="EMBL/GenBank/DDBJ databases">
        <authorList>
            <person name="Gaut B.S."/>
            <person name="Morton B.R."/>
            <person name="Clegg M.T."/>
            <person name="Duvall M.R."/>
        </authorList>
    </citation>
    <scope>NUCLEOTIDE SEQUENCE [LARGE SCALE GENOMIC DNA]</scope>
    <source>
        <strain evidence="2 3">HR-AV</strain>
    </source>
</reference>
<evidence type="ECO:0000313" key="3">
    <source>
        <dbReference type="Proteomes" id="UP000236893"/>
    </source>
</evidence>
<proteinExistence type="predicted"/>
<dbReference type="RefSeq" id="WP_103788854.1">
    <property type="nucleotide sequence ID" value="NZ_PQVF01000006.1"/>
</dbReference>
<evidence type="ECO:0000256" key="1">
    <source>
        <dbReference type="SAM" id="SignalP"/>
    </source>
</evidence>
<dbReference type="Proteomes" id="UP000236893">
    <property type="component" value="Unassembled WGS sequence"/>
</dbReference>
<keyword evidence="1" id="KW-0732">Signal</keyword>
<sequence length="206" mass="23375">MRFLLLTSSFFLLIGCSSAYKSLQAVNEGDASCLKQFKPQFSSALYSTHVNVVGKHLSGLLLIKKMPDSSKRMVFSNEMGVKFFDFEFAKDGSFKVHSILQQMNKKAVINTLRKDFEMVFMDALDSAVTKVAKTDTCNYYGYKQPKEMLWYITDSNCSKLVRIERATDKKPKVTAIMKNYVNGIPDTIGISHNGFTFNIGLKRIER</sequence>
<dbReference type="OrthoDB" id="1043955at2"/>
<dbReference type="PROSITE" id="PS51257">
    <property type="entry name" value="PROKAR_LIPOPROTEIN"/>
    <property type="match status" value="1"/>
</dbReference>
<organism evidence="2 3">
    <name type="scientific">Solitalea longa</name>
    <dbReference type="NCBI Taxonomy" id="2079460"/>
    <lineage>
        <taxon>Bacteria</taxon>
        <taxon>Pseudomonadati</taxon>
        <taxon>Bacteroidota</taxon>
        <taxon>Sphingobacteriia</taxon>
        <taxon>Sphingobacteriales</taxon>
        <taxon>Sphingobacteriaceae</taxon>
        <taxon>Solitalea</taxon>
    </lineage>
</organism>
<keyword evidence="3" id="KW-1185">Reference proteome</keyword>
<feature type="signal peptide" evidence="1">
    <location>
        <begin position="1"/>
        <end position="19"/>
    </location>
</feature>